<dbReference type="Pfam" id="PF15983">
    <property type="entry name" value="DUF4767"/>
    <property type="match status" value="1"/>
</dbReference>
<protein>
    <submittedName>
        <fullName evidence="3">DUF4767 domain-containing protein</fullName>
    </submittedName>
</protein>
<feature type="region of interest" description="Disordered" evidence="1">
    <location>
        <begin position="20"/>
        <end position="67"/>
    </location>
</feature>
<reference evidence="3 4" key="1">
    <citation type="submission" date="2023-08" db="EMBL/GenBank/DDBJ databases">
        <authorList>
            <person name="Buchebner-Jance M."/>
        </authorList>
    </citation>
    <scope>NUCLEOTIDE SEQUENCE [LARGE SCALE GENOMIC DNA]</scope>
    <source>
        <strain evidence="3 4">NCIMB 15475</strain>
    </source>
</reference>
<feature type="compositionally biased region" description="Low complexity" evidence="1">
    <location>
        <begin position="23"/>
        <end position="67"/>
    </location>
</feature>
<dbReference type="EMBL" id="CP132485">
    <property type="protein sequence ID" value="WLV82696.1"/>
    <property type="molecule type" value="Genomic_DNA"/>
</dbReference>
<dbReference type="PROSITE" id="PS51257">
    <property type="entry name" value="PROKAR_LIPOPROTEIN"/>
    <property type="match status" value="1"/>
</dbReference>
<evidence type="ECO:0000259" key="2">
    <source>
        <dbReference type="Pfam" id="PF15983"/>
    </source>
</evidence>
<dbReference type="GeneID" id="93268931"/>
<dbReference type="Proteomes" id="UP001229832">
    <property type="component" value="Chromosome"/>
</dbReference>
<accession>A0ABD7Z6L7</accession>
<feature type="domain" description="DUF4767" evidence="2">
    <location>
        <begin position="73"/>
        <end position="214"/>
    </location>
</feature>
<proteinExistence type="predicted"/>
<name>A0ABD7Z6L7_LACZE</name>
<evidence type="ECO:0000256" key="1">
    <source>
        <dbReference type="SAM" id="MobiDB-lite"/>
    </source>
</evidence>
<organism evidence="3 4">
    <name type="scientific">Lacticaseibacillus zeae subsp. silagei</name>
    <dbReference type="NCBI Taxonomy" id="3068307"/>
    <lineage>
        <taxon>Bacteria</taxon>
        <taxon>Bacillati</taxon>
        <taxon>Bacillota</taxon>
        <taxon>Bacilli</taxon>
        <taxon>Lactobacillales</taxon>
        <taxon>Lactobacillaceae</taxon>
        <taxon>Lacticaseibacillus</taxon>
    </lineage>
</organism>
<sequence length="217" mass="23362">MKKSIIGVATVLFALGLSGCGNQQKTSQKTSTPSKSQVFSSKASSSSASKQPSASSQEAANSSQRVSSSSEQAVWSSAKGQQLAAFMSEWQKTMGQQYESYWQGNSADMYGLKIPDELSQPDGTNGKMAMAVGDKAVTWALSANGQSNAEYTIVAIYSNSMRARFGGNYVYLFTLHNGQPEVLVTGQNQGNENNWIYFGETRNEALREGFAKIVKGD</sequence>
<gene>
    <name evidence="3" type="ORF">LACZS2_001878</name>
</gene>
<dbReference type="RefSeq" id="WP_070650122.1">
    <property type="nucleotide sequence ID" value="NZ_CP132484.1"/>
</dbReference>
<dbReference type="InterPro" id="IPR031927">
    <property type="entry name" value="DUF4767"/>
</dbReference>
<keyword evidence="4" id="KW-1185">Reference proteome</keyword>
<dbReference type="AlphaFoldDB" id="A0ABD7Z6L7"/>
<evidence type="ECO:0000313" key="3">
    <source>
        <dbReference type="EMBL" id="WLV82696.1"/>
    </source>
</evidence>
<evidence type="ECO:0000313" key="4">
    <source>
        <dbReference type="Proteomes" id="UP001229832"/>
    </source>
</evidence>